<accession>A0ABZ2VA83</accession>
<organism evidence="2 3">
    <name type="scientific">Yoonia phaeophyticola</name>
    <dbReference type="NCBI Taxonomy" id="3137369"/>
    <lineage>
        <taxon>Bacteria</taxon>
        <taxon>Pseudomonadati</taxon>
        <taxon>Pseudomonadota</taxon>
        <taxon>Alphaproteobacteria</taxon>
        <taxon>Rhodobacterales</taxon>
        <taxon>Paracoccaceae</taxon>
        <taxon>Yoonia</taxon>
    </lineage>
</organism>
<dbReference type="SUPFAM" id="SSF103088">
    <property type="entry name" value="OmpA-like"/>
    <property type="match status" value="1"/>
</dbReference>
<keyword evidence="1" id="KW-1133">Transmembrane helix</keyword>
<keyword evidence="1" id="KW-0472">Membrane</keyword>
<keyword evidence="3" id="KW-1185">Reference proteome</keyword>
<dbReference type="Proteomes" id="UP001440612">
    <property type="component" value="Chromosome"/>
</dbReference>
<dbReference type="EMBL" id="CP150951">
    <property type="protein sequence ID" value="WZC50879.1"/>
    <property type="molecule type" value="Genomic_DNA"/>
</dbReference>
<dbReference type="Gene3D" id="3.30.1330.60">
    <property type="entry name" value="OmpA-like domain"/>
    <property type="match status" value="1"/>
</dbReference>
<keyword evidence="1" id="KW-0812">Transmembrane</keyword>
<sequence length="358" mass="39080">MSTHIPNTDRSYRRGAVMGLTIAEAFILIAFALLLLFAFWQWETDQENTEEVEAFKDLSPTDQQTILAGLRDGSMEAFIGLSQRNVDFSAPASIGTPREQWRFIDRDDQRRLMDALVELPEDVQRDLADLVAAENAIAVLRQLSILEDLVAAGQAVDASNIIAADARLAQVSGRIQTAIAQEEALVGALRADLGGIVDGIGGYIDDRGAIILPDAVLFEQGQARITAQMERFLRDACAPWLTTLRNSGIDIAEVKIEGHASSEWRIGASAMQGYLGNLNLSQQRSQTVLRDCLENVGDADVLAWAQQHLIAVGYSSVRPVFRDGQEDLSASRRVVFSVTPDRDSLITAIESDVAIAAE</sequence>
<dbReference type="InterPro" id="IPR036737">
    <property type="entry name" value="OmpA-like_sf"/>
</dbReference>
<evidence type="ECO:0000256" key="1">
    <source>
        <dbReference type="SAM" id="Phobius"/>
    </source>
</evidence>
<evidence type="ECO:0000313" key="2">
    <source>
        <dbReference type="EMBL" id="WZC50879.1"/>
    </source>
</evidence>
<gene>
    <name evidence="2" type="ORF">AABB29_09835</name>
</gene>
<feature type="transmembrane region" description="Helical" evidence="1">
    <location>
        <begin position="20"/>
        <end position="42"/>
    </location>
</feature>
<evidence type="ECO:0000313" key="3">
    <source>
        <dbReference type="Proteomes" id="UP001440612"/>
    </source>
</evidence>
<reference evidence="3" key="1">
    <citation type="submission" date="2024-04" db="EMBL/GenBank/DDBJ databases">
        <title>Phylogenomic analyses of a clade within the roseobacter group suggest taxonomic reassignments of species of the genera Aestuariivita, Citreicella, Loktanella, Nautella, Pelagibaca, Ruegeria, Thalassobius, Thiobacimonas and Tropicibacter, and the proposal o.</title>
        <authorList>
            <person name="Jeon C.O."/>
        </authorList>
    </citation>
    <scope>NUCLEOTIDE SEQUENCE [LARGE SCALE GENOMIC DNA]</scope>
    <source>
        <strain evidence="3">BS5-3</strain>
    </source>
</reference>
<protein>
    <submittedName>
        <fullName evidence="2">OmpA family protein</fullName>
    </submittedName>
</protein>
<dbReference type="RefSeq" id="WP_341368976.1">
    <property type="nucleotide sequence ID" value="NZ_CP150951.2"/>
</dbReference>
<proteinExistence type="predicted"/>
<name>A0ABZ2VA83_9RHOB</name>